<dbReference type="AlphaFoldDB" id="A0A8R1XPH9"/>
<dbReference type="Gene3D" id="2.140.10.30">
    <property type="entry name" value="Dipeptidylpeptidase IV, N-terminal domain"/>
    <property type="match status" value="1"/>
</dbReference>
<dbReference type="GO" id="GO:0005886">
    <property type="term" value="C:plasma membrane"/>
    <property type="evidence" value="ECO:0007669"/>
    <property type="project" value="TreeGrafter"/>
</dbReference>
<dbReference type="Pfam" id="PF00930">
    <property type="entry name" value="DPPIV_N"/>
    <property type="match status" value="1"/>
</dbReference>
<dbReference type="GO" id="GO:0004177">
    <property type="term" value="F:aminopeptidase activity"/>
    <property type="evidence" value="ECO:0007669"/>
    <property type="project" value="UniProtKB-KW"/>
</dbReference>
<dbReference type="EnsemblMetazoa" id="OVOC1140.1">
    <property type="protein sequence ID" value="OVOC1140.1"/>
    <property type="gene ID" value="WBGene00237949"/>
</dbReference>
<feature type="domain" description="Dipeptidylpeptidase IV N-terminal" evidence="14">
    <location>
        <begin position="166"/>
        <end position="527"/>
    </location>
</feature>
<dbReference type="InterPro" id="IPR029058">
    <property type="entry name" value="AB_hydrolase_fold"/>
</dbReference>
<evidence type="ECO:0000256" key="11">
    <source>
        <dbReference type="ARBA" id="ARBA00037847"/>
    </source>
</evidence>
<keyword evidence="2" id="KW-0031">Aminopeptidase</keyword>
<dbReference type="GO" id="GO:0006508">
    <property type="term" value="P:proteolysis"/>
    <property type="evidence" value="ECO:0007669"/>
    <property type="project" value="UniProtKB-KW"/>
</dbReference>
<dbReference type="PANTHER" id="PTHR11731">
    <property type="entry name" value="PROTEASE FAMILY S9B,C DIPEPTIDYL-PEPTIDASE IV-RELATED"/>
    <property type="match status" value="1"/>
</dbReference>
<feature type="transmembrane region" description="Helical" evidence="12">
    <location>
        <begin position="12"/>
        <end position="35"/>
    </location>
</feature>
<feature type="domain" description="Peptidase S9 prolyl oligopeptidase catalytic" evidence="13">
    <location>
        <begin position="617"/>
        <end position="811"/>
    </location>
</feature>
<keyword evidence="4 12" id="KW-0812">Transmembrane</keyword>
<dbReference type="SUPFAM" id="SSF82171">
    <property type="entry name" value="DPP6 N-terminal domain-like"/>
    <property type="match status" value="1"/>
</dbReference>
<evidence type="ECO:0000256" key="1">
    <source>
        <dbReference type="ARBA" id="ARBA00004606"/>
    </source>
</evidence>
<name>A0A8R1XPH9_ONCVO</name>
<comment type="subcellular location">
    <subcellularLocation>
        <location evidence="11">Endomembrane system</location>
        <topology evidence="11">Single-pass membrane protein</topology>
    </subcellularLocation>
    <subcellularLocation>
        <location evidence="1">Membrane</location>
        <topology evidence="1">Single-pass type II membrane protein</topology>
    </subcellularLocation>
</comment>
<evidence type="ECO:0000259" key="14">
    <source>
        <dbReference type="Pfam" id="PF00930"/>
    </source>
</evidence>
<accession>A0A8R1XPH9</accession>
<evidence type="ECO:0000256" key="9">
    <source>
        <dbReference type="ARBA" id="ARBA00023136"/>
    </source>
</evidence>
<keyword evidence="5" id="KW-0378">Hydrolase</keyword>
<evidence type="ECO:0000256" key="7">
    <source>
        <dbReference type="ARBA" id="ARBA00022968"/>
    </source>
</evidence>
<evidence type="ECO:0000259" key="13">
    <source>
        <dbReference type="Pfam" id="PF00326"/>
    </source>
</evidence>
<evidence type="ECO:0000256" key="10">
    <source>
        <dbReference type="ARBA" id="ARBA00023180"/>
    </source>
</evidence>
<protein>
    <submittedName>
        <fullName evidence="15">Uncharacterized protein</fullName>
    </submittedName>
</protein>
<sequence>MITSGPFERNWRGIIIALLVIAVMCSLIILATLLITPFSLVGTTKGPPLTLTDILHNTLLSPIETIEWMDNDQILLRTTDSIIIVNVSSFPITFDSFAKNDIVGRQEHINQIVFSHDASYIAFSYDEKVNFILSSIFSFSIFSSENKVLEKYRHQMLNFNIIKHLINKFQVNNAETYLIYSVQSQTFSSVGPQGTGNEFLQLFVWNPTSNDFAFVHQNNIYYSEGPGDSHVHQITRDNESLVYNGIMDWIYEEEIFSSNVGMWWSKSGQYLAFIKIDDRKVPLIQYSVFGQQQYPTANKIPYPKAGVKNLPEITINIWDKKSKVSREMDIVIGDKSLSTYLFSISWISLYNEDLLIAVFANRYQNITSITICTFDSGNCVLNSKQHYTIAGHKLWAEPENFRIQHFSNDSYFVNLPGHTTSGEIFTQIARVTVPKNYTNGRAIFLTWNDYDATSIIGYNEKSKLVYFMAASPLPSQRHMYAVSYYATKNDKPACVTCGIIPNCTFQDVRFSMDMDKYILSCRGPGVPRAYYSSISSNNSLIEELTDWKKLEQKYEEKALATMRYENFTLIAIVKMLLPPDFDQTVLDIKYPVIVSVYNGPGSQTVTEEITPNTLDMFLASNTKYIVICIDARGSGMRGWKYKEPIYGHLGTVEIDDQIEAVKILASKHRFIDSKHIAIWGWSYGGFVSAHVVERDTNHLFKCAVSIAPVTDFKFYDATYTERYMGGASELAYEQANLIRNVSMFKEVKFLLVHGMADDNVHLQNSAQLIRALGEQNIQFQLMVYPDASHSLIWARQHLFTMLTEFFEKCFEL</sequence>
<evidence type="ECO:0000256" key="4">
    <source>
        <dbReference type="ARBA" id="ARBA00022692"/>
    </source>
</evidence>
<reference evidence="15" key="2">
    <citation type="submission" date="2022-06" db="UniProtKB">
        <authorList>
            <consortium name="EnsemblMetazoa"/>
        </authorList>
    </citation>
    <scope>IDENTIFICATION</scope>
</reference>
<keyword evidence="3" id="KW-0645">Protease</keyword>
<dbReference type="GO" id="GO:0008239">
    <property type="term" value="F:dipeptidyl-peptidase activity"/>
    <property type="evidence" value="ECO:0007669"/>
    <property type="project" value="TreeGrafter"/>
</dbReference>
<dbReference type="Gene3D" id="3.40.50.1820">
    <property type="entry name" value="alpha/beta hydrolase"/>
    <property type="match status" value="1"/>
</dbReference>
<evidence type="ECO:0000256" key="6">
    <source>
        <dbReference type="ARBA" id="ARBA00022825"/>
    </source>
</evidence>
<evidence type="ECO:0000256" key="5">
    <source>
        <dbReference type="ARBA" id="ARBA00022801"/>
    </source>
</evidence>
<dbReference type="InterPro" id="IPR050278">
    <property type="entry name" value="Serine_Prot_S9B/DPPIV"/>
</dbReference>
<organism evidence="15 16">
    <name type="scientific">Onchocerca volvulus</name>
    <dbReference type="NCBI Taxonomy" id="6282"/>
    <lineage>
        <taxon>Eukaryota</taxon>
        <taxon>Metazoa</taxon>
        <taxon>Ecdysozoa</taxon>
        <taxon>Nematoda</taxon>
        <taxon>Chromadorea</taxon>
        <taxon>Rhabditida</taxon>
        <taxon>Spirurina</taxon>
        <taxon>Spiruromorpha</taxon>
        <taxon>Filarioidea</taxon>
        <taxon>Onchocercidae</taxon>
        <taxon>Onchocerca</taxon>
    </lineage>
</organism>
<dbReference type="InterPro" id="IPR001375">
    <property type="entry name" value="Peptidase_S9_cat"/>
</dbReference>
<dbReference type="InterPro" id="IPR002469">
    <property type="entry name" value="Peptidase_S9B_N"/>
</dbReference>
<dbReference type="Proteomes" id="UP000024404">
    <property type="component" value="Unassembled WGS sequence"/>
</dbReference>
<dbReference type="SUPFAM" id="SSF53474">
    <property type="entry name" value="alpha/beta-Hydrolases"/>
    <property type="match status" value="1"/>
</dbReference>
<reference evidence="16" key="1">
    <citation type="submission" date="2013-10" db="EMBL/GenBank/DDBJ databases">
        <title>Genome sequencing of Onchocerca volvulus.</title>
        <authorList>
            <person name="Cotton J."/>
            <person name="Tsai J."/>
            <person name="Stanley E."/>
            <person name="Tracey A."/>
            <person name="Holroyd N."/>
            <person name="Lustigman S."/>
            <person name="Berriman M."/>
        </authorList>
    </citation>
    <scope>NUCLEOTIDE SEQUENCE</scope>
</reference>
<dbReference type="OMA" id="MRTPQEN"/>
<evidence type="ECO:0000256" key="12">
    <source>
        <dbReference type="SAM" id="Phobius"/>
    </source>
</evidence>
<keyword evidence="10" id="KW-0325">Glycoprotein</keyword>
<proteinExistence type="predicted"/>
<evidence type="ECO:0000256" key="2">
    <source>
        <dbReference type="ARBA" id="ARBA00022438"/>
    </source>
</evidence>
<evidence type="ECO:0000313" key="16">
    <source>
        <dbReference type="Proteomes" id="UP000024404"/>
    </source>
</evidence>
<dbReference type="GO" id="GO:0012505">
    <property type="term" value="C:endomembrane system"/>
    <property type="evidence" value="ECO:0007669"/>
    <property type="project" value="UniProtKB-SubCell"/>
</dbReference>
<dbReference type="Pfam" id="PF00326">
    <property type="entry name" value="Peptidase_S9"/>
    <property type="match status" value="1"/>
</dbReference>
<keyword evidence="9 12" id="KW-0472">Membrane</keyword>
<evidence type="ECO:0000313" key="15">
    <source>
        <dbReference type="EnsemblMetazoa" id="OVOC1140.1"/>
    </source>
</evidence>
<evidence type="ECO:0000256" key="3">
    <source>
        <dbReference type="ARBA" id="ARBA00022670"/>
    </source>
</evidence>
<dbReference type="PANTHER" id="PTHR11731:SF200">
    <property type="entry name" value="DIPEPTIDYL PEPTIDASE 10, ISOFORM B"/>
    <property type="match status" value="1"/>
</dbReference>
<keyword evidence="6" id="KW-0720">Serine protease</keyword>
<dbReference type="EMBL" id="CMVM020000024">
    <property type="status" value="NOT_ANNOTATED_CDS"/>
    <property type="molecule type" value="Genomic_DNA"/>
</dbReference>
<dbReference type="GO" id="GO:0008236">
    <property type="term" value="F:serine-type peptidase activity"/>
    <property type="evidence" value="ECO:0007669"/>
    <property type="project" value="UniProtKB-KW"/>
</dbReference>
<evidence type="ECO:0000256" key="8">
    <source>
        <dbReference type="ARBA" id="ARBA00022989"/>
    </source>
</evidence>
<keyword evidence="8 12" id="KW-1133">Transmembrane helix</keyword>
<keyword evidence="16" id="KW-1185">Reference proteome</keyword>
<keyword evidence="7" id="KW-0735">Signal-anchor</keyword>